<dbReference type="EC" id="3.1.-.-" evidence="14"/>
<evidence type="ECO:0000256" key="12">
    <source>
        <dbReference type="ARBA" id="ARBA00023125"/>
    </source>
</evidence>
<comment type="cofactor">
    <cofactor evidence="14">
        <name>Mg(2+)</name>
        <dbReference type="ChEBI" id="CHEBI:18420"/>
    </cofactor>
</comment>
<proteinExistence type="inferred from homology"/>
<accession>A0A1M6SN35</accession>
<evidence type="ECO:0000256" key="8">
    <source>
        <dbReference type="ARBA" id="ARBA00022839"/>
    </source>
</evidence>
<feature type="binding site" evidence="14">
    <location>
        <position position="1096"/>
    </location>
    <ligand>
        <name>[4Fe-4S] cluster</name>
        <dbReference type="ChEBI" id="CHEBI:49883"/>
    </ligand>
</feature>
<evidence type="ECO:0000256" key="5">
    <source>
        <dbReference type="ARBA" id="ARBA00022763"/>
    </source>
</evidence>
<evidence type="ECO:0000256" key="11">
    <source>
        <dbReference type="ARBA" id="ARBA00023014"/>
    </source>
</evidence>
<dbReference type="NCBIfam" id="TIGR02773">
    <property type="entry name" value="addB_Gpos"/>
    <property type="match status" value="1"/>
</dbReference>
<dbReference type="InterPro" id="IPR027417">
    <property type="entry name" value="P-loop_NTPase"/>
</dbReference>
<dbReference type="GO" id="GO:0051539">
    <property type="term" value="F:4 iron, 4 sulfur cluster binding"/>
    <property type="evidence" value="ECO:0007669"/>
    <property type="project" value="UniProtKB-KW"/>
</dbReference>
<keyword evidence="11 14" id="KW-0411">Iron-sulfur</keyword>
<organism evidence="16 17">
    <name type="scientific">Caminicella sporogenes DSM 14501</name>
    <dbReference type="NCBI Taxonomy" id="1121266"/>
    <lineage>
        <taxon>Bacteria</taxon>
        <taxon>Bacillati</taxon>
        <taxon>Bacillota</taxon>
        <taxon>Clostridia</taxon>
        <taxon>Peptostreptococcales</taxon>
        <taxon>Caminicellaceae</taxon>
        <taxon>Caminicella</taxon>
    </lineage>
</organism>
<feature type="binding site" evidence="14">
    <location>
        <position position="771"/>
    </location>
    <ligand>
        <name>[4Fe-4S] cluster</name>
        <dbReference type="ChEBI" id="CHEBI:49883"/>
    </ligand>
</feature>
<gene>
    <name evidence="14" type="primary">addB</name>
    <name evidence="16" type="ORF">SAMN02745883_02104</name>
</gene>
<dbReference type="InterPro" id="IPR049035">
    <property type="entry name" value="ADDB_N"/>
</dbReference>
<evidence type="ECO:0000256" key="7">
    <source>
        <dbReference type="ARBA" id="ARBA00022806"/>
    </source>
</evidence>
<comment type="miscellaneous">
    <text evidence="14">Despite having conserved helicase domains, this subunit does not have helicase activity.</text>
</comment>
<feature type="domain" description="UvrD-like helicase C-terminal" evidence="15">
    <location>
        <begin position="274"/>
        <end position="567"/>
    </location>
</feature>
<keyword evidence="3 14" id="KW-0479">Metal-binding</keyword>
<dbReference type="HAMAP" id="MF_01452">
    <property type="entry name" value="AddB_type1"/>
    <property type="match status" value="1"/>
</dbReference>
<dbReference type="GO" id="GO:0008409">
    <property type="term" value="F:5'-3' exonuclease activity"/>
    <property type="evidence" value="ECO:0007669"/>
    <property type="project" value="UniProtKB-UniRule"/>
</dbReference>
<evidence type="ECO:0000256" key="1">
    <source>
        <dbReference type="ARBA" id="ARBA00022485"/>
    </source>
</evidence>
<dbReference type="EMBL" id="FRAJ01000019">
    <property type="protein sequence ID" value="SHK46161.1"/>
    <property type="molecule type" value="Genomic_DNA"/>
</dbReference>
<reference evidence="16 17" key="1">
    <citation type="submission" date="2016-11" db="EMBL/GenBank/DDBJ databases">
        <authorList>
            <person name="Jaros S."/>
            <person name="Januszkiewicz K."/>
            <person name="Wedrychowicz H."/>
        </authorList>
    </citation>
    <scope>NUCLEOTIDE SEQUENCE [LARGE SCALE GENOMIC DNA]</scope>
    <source>
        <strain evidence="16 17">DSM 14501</strain>
    </source>
</reference>
<keyword evidence="17" id="KW-1185">Reference proteome</keyword>
<dbReference type="GO" id="GO:0000724">
    <property type="term" value="P:double-strand break repair via homologous recombination"/>
    <property type="evidence" value="ECO:0007669"/>
    <property type="project" value="UniProtKB-UniRule"/>
</dbReference>
<keyword evidence="5 14" id="KW-0227">DNA damage</keyword>
<name>A0A1M6SN35_9FIRM</name>
<dbReference type="GO" id="GO:0004386">
    <property type="term" value="F:helicase activity"/>
    <property type="evidence" value="ECO:0007669"/>
    <property type="project" value="UniProtKB-KW"/>
</dbReference>
<keyword evidence="1 14" id="KW-0004">4Fe-4S</keyword>
<comment type="subunit">
    <text evidence="14">Heterodimer of AddA and AddB.</text>
</comment>
<comment type="similarity">
    <text evidence="14">Belongs to the helicase family. AddB/RexB type 1 subfamily.</text>
</comment>
<dbReference type="Pfam" id="PF21445">
    <property type="entry name" value="ADDB_N"/>
    <property type="match status" value="1"/>
</dbReference>
<dbReference type="InterPro" id="IPR014140">
    <property type="entry name" value="DNA_helicase_suAddB"/>
</dbReference>
<dbReference type="STRING" id="1121266.SAMN02745883_02104"/>
<dbReference type="AlphaFoldDB" id="A0A1M6SN35"/>
<evidence type="ECO:0000313" key="16">
    <source>
        <dbReference type="EMBL" id="SHK46161.1"/>
    </source>
</evidence>
<dbReference type="Gene3D" id="6.10.140.1030">
    <property type="match status" value="1"/>
</dbReference>
<keyword evidence="13 14" id="KW-0234">DNA repair</keyword>
<evidence type="ECO:0000259" key="15">
    <source>
        <dbReference type="PROSITE" id="PS51217"/>
    </source>
</evidence>
<evidence type="ECO:0000256" key="9">
    <source>
        <dbReference type="ARBA" id="ARBA00022840"/>
    </source>
</evidence>
<evidence type="ECO:0000313" key="17">
    <source>
        <dbReference type="Proteomes" id="UP000184082"/>
    </source>
</evidence>
<dbReference type="PANTHER" id="PTHR30591:SF1">
    <property type="entry name" value="RECBCD ENZYME SUBUNIT RECC"/>
    <property type="match status" value="1"/>
</dbReference>
<keyword evidence="9 14" id="KW-0067">ATP-binding</keyword>
<evidence type="ECO:0000256" key="4">
    <source>
        <dbReference type="ARBA" id="ARBA00022741"/>
    </source>
</evidence>
<dbReference type="SUPFAM" id="SSF52540">
    <property type="entry name" value="P-loop containing nucleoside triphosphate hydrolases"/>
    <property type="match status" value="2"/>
</dbReference>
<keyword evidence="6 14" id="KW-0378">Hydrolase</keyword>
<sequence>MKLRYILGRAGTGKTHLIFNEIKKRLEEGGENKLILLVPEQFTLQTEYDLIAKTDIHGIMRVEVLSFERLAYKVFSEVGGLKKIDIDELGKIMVLRRLFDKYSYELKLYQKAFKQQGFLSNFCSLISEFKRNDISPELIRESLISFDEDIILKKKLEDISFIYEKFNSYMDGRYTDEEDKFNMLIEKIGEAKFLNSAEVWIDEFSGFTSQEYKVLEKILLNAKKVNIALTIDTNKDVKDKDLFMPTNETFKKLREIANRYGIKETKTDLNKKQNELIHKSEDLRHLEREIYAFPYRKYRKRPESIEIFSGTNQYTEIENAAIKILSLVRDKGYRWKDIALVTGAMDVYGPIIKRVFSEYGVPYFLDEKRSIMNNPIVKLILSSLDALYRNFKYEDVFRFVKTGFCNIDKEEIEKLENYVLRWGIEGNKWFEEFIYEDEDIETINQIRKKFIKPFENIKTKLKKKSTVEEISTYLFEFLQELNIEEKLDDWIDKLREEGRLEYVNENTQIWNILIKIFDQLVEILGDTKVNLREYRKILEAGFSQYEVGIIPPTIDQVLIGNLERSKSHEIKALFVVGVNDGILPSSFKDEGLLVDEEKLIIKNMGLPIYSDSETKIREEQFSIYTALSKPKEYLWISYALSDIEGRALRPSILIDRFKKLYPKLIIKSDIPKTVEEDKKRQESLVSTKIATFKYLIENLRRKVDGNNIYDLWYEVYDWYFNNDDWKDKLDMVIEGLFHNNQEGYIGEEKARSLYNVPFKSSISRFEKFVNCPFAHFINFGLKPQERKEYKIKTPDLGRLFHASMEKFAKTLKLEDLSWRELNREKCDEIVEKIIDEITPQFENNILSSSYRYKYLINKLKRISKRAVWTLTEHIKKGDFKPSFYEFGFGDDLYSNAPPIIIELPNGEQIKIEGRIDRIDILEGDKRSYVKVIDYKSGNKKFSLSDVYYGLQIQLIVYLDAVLINKDKLMVNEAYPGGVFYFKLDDPMVESDGNDIEAIEKEIMKKLKMDGIIIKDINIAKAMDRDLEDEKNSSVIPVSLKKDGNFTKYSSVLEDEDMYNLIKHVRNLIIEIAGEILKGNIKIEPCKIDNRIYCEYCEYACICQFDKNFDNNNYRIIRKLSDEEVIKKIRDEIRGDLNAKMD</sequence>
<dbReference type="PROSITE" id="PS51217">
    <property type="entry name" value="UVRD_HELICASE_CTER"/>
    <property type="match status" value="1"/>
</dbReference>
<dbReference type="GO" id="GO:0003690">
    <property type="term" value="F:double-stranded DNA binding"/>
    <property type="evidence" value="ECO:0007669"/>
    <property type="project" value="UniProtKB-UniRule"/>
</dbReference>
<dbReference type="Pfam" id="PF12705">
    <property type="entry name" value="PDDEXK_1"/>
    <property type="match status" value="1"/>
</dbReference>
<keyword evidence="7 14" id="KW-0347">Helicase</keyword>
<evidence type="ECO:0000256" key="2">
    <source>
        <dbReference type="ARBA" id="ARBA00022722"/>
    </source>
</evidence>
<keyword evidence="8 14" id="KW-0269">Exonuclease</keyword>
<comment type="function">
    <text evidence="14">The heterodimer acts as both an ATP-dependent DNA helicase and an ATP-dependent, dual-direction single-stranded exonuclease. Recognizes the chi site generating a DNA molecule suitable for the initiation of homologous recombination. The AddB subunit has 5' -&gt; 3' nuclease activity but not helicase activity.</text>
</comment>
<keyword evidence="10 14" id="KW-0408">Iron</keyword>
<evidence type="ECO:0000256" key="14">
    <source>
        <dbReference type="HAMAP-Rule" id="MF_01452"/>
    </source>
</evidence>
<evidence type="ECO:0000256" key="10">
    <source>
        <dbReference type="ARBA" id="ARBA00023004"/>
    </source>
</evidence>
<evidence type="ECO:0000256" key="13">
    <source>
        <dbReference type="ARBA" id="ARBA00023204"/>
    </source>
</evidence>
<dbReference type="Gene3D" id="3.40.50.300">
    <property type="entry name" value="P-loop containing nucleotide triphosphate hydrolases"/>
    <property type="match status" value="4"/>
</dbReference>
<protein>
    <recommendedName>
        <fullName evidence="14">ATP-dependent helicase/deoxyribonuclease subunit B</fullName>
        <ecNumber evidence="14">3.1.-.-</ecNumber>
    </recommendedName>
    <alternativeName>
        <fullName evidence="14">ATP-dependent helicase/nuclease subunit AddB</fullName>
    </alternativeName>
</protein>
<dbReference type="Proteomes" id="UP000184082">
    <property type="component" value="Unassembled WGS sequence"/>
</dbReference>
<dbReference type="InterPro" id="IPR038726">
    <property type="entry name" value="PDDEXK_AddAB-type"/>
</dbReference>
<dbReference type="GO" id="GO:0005524">
    <property type="term" value="F:ATP binding"/>
    <property type="evidence" value="ECO:0007669"/>
    <property type="project" value="UniProtKB-UniRule"/>
</dbReference>
<dbReference type="Pfam" id="PF13361">
    <property type="entry name" value="UvrD_C"/>
    <property type="match status" value="1"/>
</dbReference>
<dbReference type="GO" id="GO:0046872">
    <property type="term" value="F:metal ion binding"/>
    <property type="evidence" value="ECO:0007669"/>
    <property type="project" value="UniProtKB-KW"/>
</dbReference>
<evidence type="ECO:0000256" key="6">
    <source>
        <dbReference type="ARBA" id="ARBA00022801"/>
    </source>
</evidence>
<keyword evidence="12 14" id="KW-0238">DNA-binding</keyword>
<comment type="cofactor">
    <cofactor evidence="14">
        <name>[4Fe-4S] cluster</name>
        <dbReference type="ChEBI" id="CHEBI:49883"/>
    </cofactor>
    <text evidence="14">Binds 1 [4Fe-4S] cluster.</text>
</comment>
<keyword evidence="2 14" id="KW-0540">Nuclease</keyword>
<keyword evidence="4 14" id="KW-0547">Nucleotide-binding</keyword>
<dbReference type="PANTHER" id="PTHR30591">
    <property type="entry name" value="RECBCD ENZYME SUBUNIT RECC"/>
    <property type="match status" value="1"/>
</dbReference>
<dbReference type="RefSeq" id="WP_072968315.1">
    <property type="nucleotide sequence ID" value="NZ_FRAJ01000019.1"/>
</dbReference>
<evidence type="ECO:0000256" key="3">
    <source>
        <dbReference type="ARBA" id="ARBA00022723"/>
    </source>
</evidence>
<feature type="binding site" evidence="14">
    <location>
        <position position="1102"/>
    </location>
    <ligand>
        <name>[4Fe-4S] cluster</name>
        <dbReference type="ChEBI" id="CHEBI:49883"/>
    </ligand>
</feature>
<feature type="binding site" evidence="14">
    <location>
        <position position="1093"/>
    </location>
    <ligand>
        <name>[4Fe-4S] cluster</name>
        <dbReference type="ChEBI" id="CHEBI:49883"/>
    </ligand>
</feature>
<dbReference type="InterPro" id="IPR014017">
    <property type="entry name" value="DNA_helicase_UvrD-like_C"/>
</dbReference>
<dbReference type="InterPro" id="IPR011604">
    <property type="entry name" value="PDDEXK-like_dom_sf"/>
</dbReference>
<dbReference type="Gene3D" id="3.90.320.10">
    <property type="match status" value="1"/>
</dbReference>